<dbReference type="InterPro" id="IPR016874">
    <property type="entry name" value="TcmP-like"/>
</dbReference>
<dbReference type="PANTHER" id="PTHR43619:SF2">
    <property type="entry name" value="S-ADENOSYL-L-METHIONINE-DEPENDENT METHYLTRANSFERASES SUPERFAMILY PROTEIN"/>
    <property type="match status" value="1"/>
</dbReference>
<dbReference type="Proteomes" id="UP000246278">
    <property type="component" value="Unassembled WGS sequence"/>
</dbReference>
<dbReference type="RefSeq" id="WP_110024385.1">
    <property type="nucleotide sequence ID" value="NZ_PDNZ01000014.1"/>
</dbReference>
<dbReference type="InterPro" id="IPR029063">
    <property type="entry name" value="SAM-dependent_MTases_sf"/>
</dbReference>
<keyword evidence="1 3" id="KW-0489">Methyltransferase</keyword>
<dbReference type="Gene3D" id="3.40.50.150">
    <property type="entry name" value="Vaccinia Virus protein VP39"/>
    <property type="match status" value="1"/>
</dbReference>
<keyword evidence="4" id="KW-1185">Reference proteome</keyword>
<dbReference type="InterPro" id="IPR007213">
    <property type="entry name" value="Ppm1/Ppm2/Tcmp"/>
</dbReference>
<dbReference type="GO" id="GO:0032259">
    <property type="term" value="P:methylation"/>
    <property type="evidence" value="ECO:0007669"/>
    <property type="project" value="UniProtKB-KW"/>
</dbReference>
<sequence>MGINVRIGKERVSLNGVPETLLWPLWNRAAEQKRKDRLIDDPMSADLVERIDYDFEGSFGKPNAGHAIRARVIDDALKLWLQKKPAGTVVSLGEGLDTQFWRVDNGKLCWISVDLPESIEVRKRFLPAEERIETITCSALDDLWIKKMPQGSEVFIVMAGLLMYFKEGEVRDLLYRLAEHFGESQIIFDVIPVWLSRKSLKGMKVTKTYTVPLMPWALNYGDYKWFNDIHPHLRIKRQMTYADPFPERMRPYSYLLPFQWLTNRLASGIVQLEITSPKP</sequence>
<dbReference type="GO" id="GO:0008168">
    <property type="term" value="F:methyltransferase activity"/>
    <property type="evidence" value="ECO:0007669"/>
    <property type="project" value="UniProtKB-KW"/>
</dbReference>
<reference evidence="4" key="1">
    <citation type="submission" date="2017-10" db="EMBL/GenBank/DDBJ databases">
        <authorList>
            <person name="Gaisin V.A."/>
            <person name="Rysina M.S."/>
            <person name="Grouzdev D.S."/>
        </authorList>
    </citation>
    <scope>NUCLEOTIDE SEQUENCE [LARGE SCALE GENOMIC DNA]</scope>
    <source>
        <strain evidence="4">V1</strain>
    </source>
</reference>
<evidence type="ECO:0000313" key="3">
    <source>
        <dbReference type="EMBL" id="PWW80949.1"/>
    </source>
</evidence>
<protein>
    <submittedName>
        <fullName evidence="3">Methyltransferase</fullName>
    </submittedName>
</protein>
<evidence type="ECO:0000256" key="1">
    <source>
        <dbReference type="ARBA" id="ARBA00022603"/>
    </source>
</evidence>
<proteinExistence type="predicted"/>
<comment type="caution">
    <text evidence="3">The sequence shown here is derived from an EMBL/GenBank/DDBJ whole genome shotgun (WGS) entry which is preliminary data.</text>
</comment>
<dbReference type="Pfam" id="PF04072">
    <property type="entry name" value="LCM"/>
    <property type="match status" value="1"/>
</dbReference>
<accession>A0A317T2G9</accession>
<organism evidence="3 4">
    <name type="scientific">Prosthecochloris marina</name>
    <dbReference type="NCBI Taxonomy" id="2017681"/>
    <lineage>
        <taxon>Bacteria</taxon>
        <taxon>Pseudomonadati</taxon>
        <taxon>Chlorobiota</taxon>
        <taxon>Chlorobiia</taxon>
        <taxon>Chlorobiales</taxon>
        <taxon>Chlorobiaceae</taxon>
        <taxon>Prosthecochloris</taxon>
    </lineage>
</organism>
<dbReference type="PIRSF" id="PIRSF028177">
    <property type="entry name" value="Polyketide_synth_Omtfrase_TcmP"/>
    <property type="match status" value="1"/>
</dbReference>
<evidence type="ECO:0000313" key="4">
    <source>
        <dbReference type="Proteomes" id="UP000246278"/>
    </source>
</evidence>
<dbReference type="EMBL" id="PDNZ01000014">
    <property type="protein sequence ID" value="PWW80949.1"/>
    <property type="molecule type" value="Genomic_DNA"/>
</dbReference>
<dbReference type="OrthoDB" id="9800233at2"/>
<dbReference type="PANTHER" id="PTHR43619">
    <property type="entry name" value="S-ADENOSYL-L-METHIONINE-DEPENDENT METHYLTRANSFERASE YKTD-RELATED"/>
    <property type="match status" value="1"/>
</dbReference>
<gene>
    <name evidence="3" type="ORF">CR164_12755</name>
</gene>
<dbReference type="SUPFAM" id="SSF53335">
    <property type="entry name" value="S-adenosyl-L-methionine-dependent methyltransferases"/>
    <property type="match status" value="1"/>
</dbReference>
<name>A0A317T2G9_9CHLB</name>
<dbReference type="AlphaFoldDB" id="A0A317T2G9"/>
<evidence type="ECO:0000256" key="2">
    <source>
        <dbReference type="ARBA" id="ARBA00022679"/>
    </source>
</evidence>
<keyword evidence="2 3" id="KW-0808">Transferase</keyword>